<reference evidence="3" key="1">
    <citation type="journal article" date="2022" name="Front. Microbiol.">
        <title>Genome-based taxonomic rearrangement of Oceanobacter-related bacteria including the description of Thalassolituus hydrocarbonoclasticus sp. nov. and Thalassolituus pacificus sp. nov. and emended description of the genus Thalassolituus.</title>
        <authorList>
            <person name="Dong C."/>
            <person name="Wei L."/>
            <person name="Wang J."/>
            <person name="Lai Q."/>
            <person name="Huang Z."/>
            <person name="Shao Z."/>
        </authorList>
    </citation>
    <scope>NUCLEOTIDE SEQUENCE</scope>
    <source>
        <strain evidence="3">59MF3M-4</strain>
    </source>
</reference>
<evidence type="ECO:0000313" key="3">
    <source>
        <dbReference type="EMBL" id="MCT7361054.1"/>
    </source>
</evidence>
<name>A0A9X3ATC4_9GAMM</name>
<evidence type="ECO:0000313" key="4">
    <source>
        <dbReference type="Proteomes" id="UP001147830"/>
    </source>
</evidence>
<evidence type="ECO:0000259" key="2">
    <source>
        <dbReference type="Pfam" id="PF19489"/>
    </source>
</evidence>
<dbReference type="EMBL" id="JAOANI010000031">
    <property type="protein sequence ID" value="MCT7361054.1"/>
    <property type="molecule type" value="Genomic_DNA"/>
</dbReference>
<dbReference type="AlphaFoldDB" id="A0A9X3ATC4"/>
<dbReference type="CDD" id="cd00442">
    <property type="entry name" value="Lyz-like"/>
    <property type="match status" value="1"/>
</dbReference>
<dbReference type="PROSITE" id="PS51257">
    <property type="entry name" value="PROKAR_LIPOPROTEIN"/>
    <property type="match status" value="1"/>
</dbReference>
<organism evidence="3 4">
    <name type="scientific">Thalassolituus pacificus</name>
    <dbReference type="NCBI Taxonomy" id="2975440"/>
    <lineage>
        <taxon>Bacteria</taxon>
        <taxon>Pseudomonadati</taxon>
        <taxon>Pseudomonadota</taxon>
        <taxon>Gammaproteobacteria</taxon>
        <taxon>Oceanospirillales</taxon>
        <taxon>Oceanospirillaceae</taxon>
        <taxon>Thalassolituus</taxon>
    </lineage>
</organism>
<keyword evidence="4" id="KW-1185">Reference proteome</keyword>
<gene>
    <name evidence="3" type="ORF">NYR02_18700</name>
</gene>
<reference evidence="3" key="2">
    <citation type="submission" date="2022-08" db="EMBL/GenBank/DDBJ databases">
        <authorList>
            <person name="Dong C."/>
        </authorList>
    </citation>
    <scope>NUCLEOTIDE SEQUENCE</scope>
    <source>
        <strain evidence="3">59MF3M-4</strain>
    </source>
</reference>
<protein>
    <recommendedName>
        <fullName evidence="2">Transglycosylase SLT domain-containing protein</fullName>
    </recommendedName>
</protein>
<dbReference type="InterPro" id="IPR045795">
    <property type="entry name" value="SLT_4"/>
</dbReference>
<dbReference type="Pfam" id="PF19489">
    <property type="entry name" value="SLT_4"/>
    <property type="match status" value="1"/>
</dbReference>
<comment type="caution">
    <text evidence="3">The sequence shown here is derived from an EMBL/GenBank/DDBJ whole genome shotgun (WGS) entry which is preliminary data.</text>
</comment>
<feature type="signal peptide" evidence="1">
    <location>
        <begin position="1"/>
        <end position="23"/>
    </location>
</feature>
<keyword evidence="1" id="KW-0732">Signal</keyword>
<dbReference type="SUPFAM" id="SSF53955">
    <property type="entry name" value="Lysozyme-like"/>
    <property type="match status" value="1"/>
</dbReference>
<evidence type="ECO:0000256" key="1">
    <source>
        <dbReference type="SAM" id="SignalP"/>
    </source>
</evidence>
<dbReference type="RefSeq" id="WP_260977885.1">
    <property type="nucleotide sequence ID" value="NZ_JAOANI010000031.1"/>
</dbReference>
<feature type="domain" description="Transglycosylase SLT" evidence="2">
    <location>
        <begin position="9"/>
        <end position="191"/>
    </location>
</feature>
<accession>A0A9X3ATC4</accession>
<dbReference type="Proteomes" id="UP001147830">
    <property type="component" value="Unassembled WGS sequence"/>
</dbReference>
<dbReference type="InterPro" id="IPR023346">
    <property type="entry name" value="Lysozyme-like_dom_sf"/>
</dbReference>
<feature type="chain" id="PRO_5040932743" description="Transglycosylase SLT domain-containing protein" evidence="1">
    <location>
        <begin position="24"/>
        <end position="229"/>
    </location>
</feature>
<dbReference type="Gene3D" id="1.10.530.10">
    <property type="match status" value="1"/>
</dbReference>
<sequence>MTRTAIQILALAALLLLVGCSTPQPKNINNVCDIYDEYYDWYNASKAVKKKYGVPESVTMAFIHQESKFIDDNRPPRKWYLWIIPGPRPSSAYGYAQALDPTWEEYMRLTGNWGADRDDFEDAVDFIGWYNIRTIKRTGIRPHDAYSLYLAYHDGAGGYLRGTYKKKPWLIQVAKKVERRAKQYQQQLVRCQEDLDSNWFWRTLFGQDTFNRPPPVRLGQMPKAMPDRG</sequence>
<proteinExistence type="predicted"/>